<dbReference type="Proteomes" id="UP001470230">
    <property type="component" value="Unassembled WGS sequence"/>
</dbReference>
<evidence type="ECO:0000256" key="1">
    <source>
        <dbReference type="ARBA" id="ARBA00004604"/>
    </source>
</evidence>
<gene>
    <name evidence="8" type="ORF">M9Y10_014162</name>
</gene>
<feature type="compositionally biased region" description="Basic residues" evidence="6">
    <location>
        <begin position="161"/>
        <end position="177"/>
    </location>
</feature>
<keyword evidence="4" id="KW-0539">Nucleus</keyword>
<keyword evidence="3 5" id="KW-0694">RNA-binding</keyword>
<name>A0ABR2KYT4_9EUKA</name>
<dbReference type="Pfam" id="PF00076">
    <property type="entry name" value="RRM_1"/>
    <property type="match status" value="1"/>
</dbReference>
<dbReference type="InterPro" id="IPR012677">
    <property type="entry name" value="Nucleotide-bd_a/b_plait_sf"/>
</dbReference>
<evidence type="ECO:0000256" key="6">
    <source>
        <dbReference type="SAM" id="MobiDB-lite"/>
    </source>
</evidence>
<organism evidence="8 9">
    <name type="scientific">Tritrichomonas musculus</name>
    <dbReference type="NCBI Taxonomy" id="1915356"/>
    <lineage>
        <taxon>Eukaryota</taxon>
        <taxon>Metamonada</taxon>
        <taxon>Parabasalia</taxon>
        <taxon>Tritrichomonadida</taxon>
        <taxon>Tritrichomonadidae</taxon>
        <taxon>Tritrichomonas</taxon>
    </lineage>
</organism>
<evidence type="ECO:0000259" key="7">
    <source>
        <dbReference type="PROSITE" id="PS50102"/>
    </source>
</evidence>
<proteinExistence type="inferred from homology"/>
<comment type="subcellular location">
    <subcellularLocation>
        <location evidence="1">Nucleus</location>
        <location evidence="1">Nucleolus</location>
    </subcellularLocation>
</comment>
<dbReference type="Gene3D" id="3.30.70.330">
    <property type="match status" value="1"/>
</dbReference>
<reference evidence="8 9" key="1">
    <citation type="submission" date="2024-04" db="EMBL/GenBank/DDBJ databases">
        <title>Tritrichomonas musculus Genome.</title>
        <authorList>
            <person name="Alves-Ferreira E."/>
            <person name="Grigg M."/>
            <person name="Lorenzi H."/>
            <person name="Galac M."/>
        </authorList>
    </citation>
    <scope>NUCLEOTIDE SEQUENCE [LARGE SCALE GENOMIC DNA]</scope>
    <source>
        <strain evidence="8 9">EAF2021</strain>
    </source>
</reference>
<evidence type="ECO:0000256" key="4">
    <source>
        <dbReference type="ARBA" id="ARBA00023242"/>
    </source>
</evidence>
<evidence type="ECO:0000256" key="3">
    <source>
        <dbReference type="ARBA" id="ARBA00022884"/>
    </source>
</evidence>
<accession>A0ABR2KYT4</accession>
<comment type="similarity">
    <text evidence="2">Belongs to the RRM RBM34 family.</text>
</comment>
<dbReference type="InterPro" id="IPR035979">
    <property type="entry name" value="RBD_domain_sf"/>
</dbReference>
<dbReference type="InterPro" id="IPR000504">
    <property type="entry name" value="RRM_dom"/>
</dbReference>
<sequence length="186" mass="21355">MNKEESINQKYVIFIGGLNFKTDEESIKRFFSSKLVNLNIEDIKICRRIEGTSKGFGYINFYDKSLYSKSLSLNGSLLDGKILRIEEQQIKKPILTVKNGKMKSNGKSLSRSSSSKFKRKSKSRISSESSDSSTYSTYSYSYSNSSAASYSSYSSDDEVHHKRSKKKHHKSRKRKQKNYSDYSYSS</sequence>
<dbReference type="PANTHER" id="PTHR23236:SF25">
    <property type="entry name" value="RNA-BINDING PROTEIN 34"/>
    <property type="match status" value="1"/>
</dbReference>
<dbReference type="PANTHER" id="PTHR23236">
    <property type="entry name" value="EUKARYOTIC TRANSLATION INITIATION FACTOR 4B/4H"/>
    <property type="match status" value="1"/>
</dbReference>
<comment type="caution">
    <text evidence="8">The sequence shown here is derived from an EMBL/GenBank/DDBJ whole genome shotgun (WGS) entry which is preliminary data.</text>
</comment>
<feature type="domain" description="RRM" evidence="7">
    <location>
        <begin position="11"/>
        <end position="90"/>
    </location>
</feature>
<evidence type="ECO:0000313" key="8">
    <source>
        <dbReference type="EMBL" id="KAK8896265.1"/>
    </source>
</evidence>
<evidence type="ECO:0000256" key="2">
    <source>
        <dbReference type="ARBA" id="ARBA00007077"/>
    </source>
</evidence>
<dbReference type="PROSITE" id="PS50102">
    <property type="entry name" value="RRM"/>
    <property type="match status" value="1"/>
</dbReference>
<dbReference type="SMART" id="SM00360">
    <property type="entry name" value="RRM"/>
    <property type="match status" value="1"/>
</dbReference>
<keyword evidence="9" id="KW-1185">Reference proteome</keyword>
<feature type="compositionally biased region" description="Low complexity" evidence="6">
    <location>
        <begin position="103"/>
        <end position="115"/>
    </location>
</feature>
<feature type="region of interest" description="Disordered" evidence="6">
    <location>
        <begin position="101"/>
        <end position="186"/>
    </location>
</feature>
<protein>
    <recommendedName>
        <fullName evidence="7">RRM domain-containing protein</fullName>
    </recommendedName>
</protein>
<evidence type="ECO:0000256" key="5">
    <source>
        <dbReference type="PROSITE-ProRule" id="PRU00176"/>
    </source>
</evidence>
<feature type="compositionally biased region" description="Low complexity" evidence="6">
    <location>
        <begin position="124"/>
        <end position="154"/>
    </location>
</feature>
<evidence type="ECO:0000313" key="9">
    <source>
        <dbReference type="Proteomes" id="UP001470230"/>
    </source>
</evidence>
<dbReference type="EMBL" id="JAPFFF010000002">
    <property type="protein sequence ID" value="KAK8896265.1"/>
    <property type="molecule type" value="Genomic_DNA"/>
</dbReference>
<dbReference type="SUPFAM" id="SSF54928">
    <property type="entry name" value="RNA-binding domain, RBD"/>
    <property type="match status" value="1"/>
</dbReference>